<reference evidence="9 10" key="1">
    <citation type="submission" date="2019-06" db="EMBL/GenBank/DDBJ databases">
        <authorList>
            <person name="Li M."/>
        </authorList>
    </citation>
    <scope>NUCLEOTIDE SEQUENCE [LARGE SCALE GENOMIC DNA]</scope>
    <source>
        <strain evidence="9 10">BGMRC2036</strain>
    </source>
</reference>
<dbReference type="InterPro" id="IPR011701">
    <property type="entry name" value="MFS"/>
</dbReference>
<keyword evidence="4" id="KW-0762">Sugar transport</keyword>
<evidence type="ECO:0000313" key="9">
    <source>
        <dbReference type="EMBL" id="TPW31619.1"/>
    </source>
</evidence>
<dbReference type="AlphaFoldDB" id="A0A506UFI3"/>
<feature type="transmembrane region" description="Helical" evidence="8">
    <location>
        <begin position="105"/>
        <end position="124"/>
    </location>
</feature>
<evidence type="ECO:0000256" key="1">
    <source>
        <dbReference type="ARBA" id="ARBA00004651"/>
    </source>
</evidence>
<dbReference type="EMBL" id="VHLG01000003">
    <property type="protein sequence ID" value="TPW31619.1"/>
    <property type="molecule type" value="Genomic_DNA"/>
</dbReference>
<protein>
    <submittedName>
        <fullName evidence="9">MFS transporter</fullName>
    </submittedName>
</protein>
<feature type="transmembrane region" description="Helical" evidence="8">
    <location>
        <begin position="80"/>
        <end position="99"/>
    </location>
</feature>
<feature type="transmembrane region" description="Helical" evidence="8">
    <location>
        <begin position="371"/>
        <end position="392"/>
    </location>
</feature>
<dbReference type="Pfam" id="PF07690">
    <property type="entry name" value="MFS_1"/>
    <property type="match status" value="1"/>
</dbReference>
<feature type="transmembrane region" description="Helical" evidence="8">
    <location>
        <begin position="49"/>
        <end position="68"/>
    </location>
</feature>
<evidence type="ECO:0000256" key="5">
    <source>
        <dbReference type="ARBA" id="ARBA00022692"/>
    </source>
</evidence>
<keyword evidence="7 8" id="KW-0472">Membrane</keyword>
<organism evidence="9 10">
    <name type="scientific">Martelella alba</name>
    <dbReference type="NCBI Taxonomy" id="2590451"/>
    <lineage>
        <taxon>Bacteria</taxon>
        <taxon>Pseudomonadati</taxon>
        <taxon>Pseudomonadota</taxon>
        <taxon>Alphaproteobacteria</taxon>
        <taxon>Hyphomicrobiales</taxon>
        <taxon>Aurantimonadaceae</taxon>
        <taxon>Martelella</taxon>
    </lineage>
</organism>
<keyword evidence="2" id="KW-0813">Transport</keyword>
<dbReference type="PANTHER" id="PTHR23535:SF2">
    <property type="entry name" value="SUGAR EFFLUX TRANSPORTER A-RELATED"/>
    <property type="match status" value="1"/>
</dbReference>
<dbReference type="InterPro" id="IPR036259">
    <property type="entry name" value="MFS_trans_sf"/>
</dbReference>
<feature type="transmembrane region" description="Helical" evidence="8">
    <location>
        <begin position="145"/>
        <end position="166"/>
    </location>
</feature>
<evidence type="ECO:0000256" key="6">
    <source>
        <dbReference type="ARBA" id="ARBA00022989"/>
    </source>
</evidence>
<dbReference type="SUPFAM" id="SSF103473">
    <property type="entry name" value="MFS general substrate transporter"/>
    <property type="match status" value="1"/>
</dbReference>
<evidence type="ECO:0000256" key="7">
    <source>
        <dbReference type="ARBA" id="ARBA00023136"/>
    </source>
</evidence>
<evidence type="ECO:0000256" key="3">
    <source>
        <dbReference type="ARBA" id="ARBA00022475"/>
    </source>
</evidence>
<keyword evidence="3" id="KW-1003">Cell membrane</keyword>
<keyword evidence="5 8" id="KW-0812">Transmembrane</keyword>
<feature type="transmembrane region" description="Helical" evidence="8">
    <location>
        <begin position="256"/>
        <end position="277"/>
    </location>
</feature>
<dbReference type="PANTHER" id="PTHR23535">
    <property type="entry name" value="SUGAR EFFLUX TRANSPORTER A-RELATED"/>
    <property type="match status" value="1"/>
</dbReference>
<feature type="transmembrane region" description="Helical" evidence="8">
    <location>
        <begin position="344"/>
        <end position="365"/>
    </location>
</feature>
<evidence type="ECO:0000256" key="4">
    <source>
        <dbReference type="ARBA" id="ARBA00022597"/>
    </source>
</evidence>
<proteinExistence type="predicted"/>
<evidence type="ECO:0000313" key="10">
    <source>
        <dbReference type="Proteomes" id="UP000318801"/>
    </source>
</evidence>
<feature type="transmembrane region" description="Helical" evidence="8">
    <location>
        <begin position="212"/>
        <end position="236"/>
    </location>
</feature>
<gene>
    <name evidence="9" type="ORF">FJU08_07690</name>
</gene>
<dbReference type="Gene3D" id="1.20.1250.20">
    <property type="entry name" value="MFS general substrate transporter like domains"/>
    <property type="match status" value="2"/>
</dbReference>
<dbReference type="GO" id="GO:0022857">
    <property type="term" value="F:transmembrane transporter activity"/>
    <property type="evidence" value="ECO:0007669"/>
    <property type="project" value="InterPro"/>
</dbReference>
<dbReference type="Proteomes" id="UP000318801">
    <property type="component" value="Unassembled WGS sequence"/>
</dbReference>
<feature type="transmembrane region" description="Helical" evidence="8">
    <location>
        <begin position="284"/>
        <end position="302"/>
    </location>
</feature>
<evidence type="ECO:0000256" key="2">
    <source>
        <dbReference type="ARBA" id="ARBA00022448"/>
    </source>
</evidence>
<dbReference type="RefSeq" id="WP_141148388.1">
    <property type="nucleotide sequence ID" value="NZ_VHLG01000003.1"/>
</dbReference>
<evidence type="ECO:0000256" key="8">
    <source>
        <dbReference type="SAM" id="Phobius"/>
    </source>
</evidence>
<feature type="transmembrane region" description="Helical" evidence="8">
    <location>
        <begin position="308"/>
        <end position="332"/>
    </location>
</feature>
<sequence>MPKTLSLVYSNPVLRLSATGLFFFGFAGAATSPYLSIIGIQELGMSDRAYALVILLGALVSVVASILIGSLADRIGSFRVSLMITSLTGVIGFLWVYLLPSQSSFMIAKILFIPFFTALNPLIFANVRVQIVGRPYQEMVSVNAAVRAVLSLSWVLVPGVVGAMLAGSSSMLPSFLFAGLASLVCVTLFSLSGHEPEAVVASRRSEPFLKAFAAFAGAGLWIRLLAISLITAMMHMCGTVLPLIITGQAGGTVSDVGMLVGIVAGLEIVFIIFWSYVERVLPHVVTLVIGASVYVVYLYLLGHVTAPWQAYALTPVAGLGAAAIISVPITYLQNLIEDRPGVGSSLISVNMFASAGLAAGLFALGTRFTDYSGTAILSAAAGLIGCILVLALDGPKRLR</sequence>
<name>A0A506UFI3_9HYPH</name>
<comment type="subcellular location">
    <subcellularLocation>
        <location evidence="1">Cell membrane</location>
        <topology evidence="1">Multi-pass membrane protein</topology>
    </subcellularLocation>
</comment>
<feature type="transmembrane region" description="Helical" evidence="8">
    <location>
        <begin position="12"/>
        <end position="37"/>
    </location>
</feature>
<dbReference type="GO" id="GO:0005886">
    <property type="term" value="C:plasma membrane"/>
    <property type="evidence" value="ECO:0007669"/>
    <property type="project" value="UniProtKB-SubCell"/>
</dbReference>
<accession>A0A506UFI3</accession>
<comment type="caution">
    <text evidence="9">The sequence shown here is derived from an EMBL/GenBank/DDBJ whole genome shotgun (WGS) entry which is preliminary data.</text>
</comment>
<dbReference type="OrthoDB" id="1491684at2"/>
<feature type="transmembrane region" description="Helical" evidence="8">
    <location>
        <begin position="172"/>
        <end position="191"/>
    </location>
</feature>
<keyword evidence="6 8" id="KW-1133">Transmembrane helix</keyword>
<keyword evidence="10" id="KW-1185">Reference proteome</keyword>